<dbReference type="SUPFAM" id="SSF75304">
    <property type="entry name" value="Amidase signature (AS) enzymes"/>
    <property type="match status" value="1"/>
</dbReference>
<evidence type="ECO:0000313" key="3">
    <source>
        <dbReference type="Proteomes" id="UP000704762"/>
    </source>
</evidence>
<dbReference type="InterPro" id="IPR036928">
    <property type="entry name" value="AS_sf"/>
</dbReference>
<dbReference type="Pfam" id="PF01425">
    <property type="entry name" value="Amidase"/>
    <property type="match status" value="1"/>
</dbReference>
<protein>
    <submittedName>
        <fullName evidence="2">Asp-tRNA(Asn)/Glu-tRNA(Gln) amidotransferase A subunit family amidase</fullName>
    </submittedName>
</protein>
<gene>
    <name evidence="2" type="ORF">JOE57_001874</name>
</gene>
<feature type="domain" description="Amidase" evidence="1">
    <location>
        <begin position="2"/>
        <end position="48"/>
    </location>
</feature>
<evidence type="ECO:0000259" key="1">
    <source>
        <dbReference type="Pfam" id="PF01425"/>
    </source>
</evidence>
<accession>A0ABS2RJQ8</accession>
<comment type="caution">
    <text evidence="2">The sequence shown here is derived from an EMBL/GenBank/DDBJ whole genome shotgun (WGS) entry which is preliminary data.</text>
</comment>
<proteinExistence type="predicted"/>
<name>A0ABS2RJQ8_9ACTN</name>
<dbReference type="InterPro" id="IPR023631">
    <property type="entry name" value="Amidase_dom"/>
</dbReference>
<sequence>MADRAVAAGDELPPFHGVPFTVKANIDVAGTPTTQGLKALVGVLTPIDPH</sequence>
<evidence type="ECO:0000313" key="2">
    <source>
        <dbReference type="EMBL" id="MBM7798953.1"/>
    </source>
</evidence>
<dbReference type="Proteomes" id="UP000704762">
    <property type="component" value="Unassembled WGS sequence"/>
</dbReference>
<dbReference type="Gene3D" id="3.90.1300.10">
    <property type="entry name" value="Amidase signature (AS) domain"/>
    <property type="match status" value="1"/>
</dbReference>
<organism evidence="2 3">
    <name type="scientific">Microlunatus panaciterrae</name>
    <dbReference type="NCBI Taxonomy" id="400768"/>
    <lineage>
        <taxon>Bacteria</taxon>
        <taxon>Bacillati</taxon>
        <taxon>Actinomycetota</taxon>
        <taxon>Actinomycetes</taxon>
        <taxon>Propionibacteriales</taxon>
        <taxon>Propionibacteriaceae</taxon>
        <taxon>Microlunatus</taxon>
    </lineage>
</organism>
<keyword evidence="3" id="KW-1185">Reference proteome</keyword>
<reference evidence="2 3" key="1">
    <citation type="submission" date="2021-01" db="EMBL/GenBank/DDBJ databases">
        <title>Sequencing the genomes of 1000 actinobacteria strains.</title>
        <authorList>
            <person name="Klenk H.-P."/>
        </authorList>
    </citation>
    <scope>NUCLEOTIDE SEQUENCE [LARGE SCALE GENOMIC DNA]</scope>
    <source>
        <strain evidence="2 3">DSM 18662</strain>
    </source>
</reference>
<dbReference type="EMBL" id="JAFBCF010000001">
    <property type="protein sequence ID" value="MBM7798953.1"/>
    <property type="molecule type" value="Genomic_DNA"/>
</dbReference>